<dbReference type="STRING" id="1453495.AT01_4061"/>
<dbReference type="GO" id="GO:0015212">
    <property type="term" value="F:cytidine transmembrane transporter activity"/>
    <property type="evidence" value="ECO:0007669"/>
    <property type="project" value="TreeGrafter"/>
</dbReference>
<feature type="domain" description="Major facilitator superfamily (MFS) profile" evidence="8">
    <location>
        <begin position="1"/>
        <end position="104"/>
    </location>
</feature>
<reference evidence="9 10" key="1">
    <citation type="submission" date="2015-03" db="EMBL/GenBank/DDBJ databases">
        <authorList>
            <person name="Murphy D."/>
        </authorList>
    </citation>
    <scope>NUCLEOTIDE SEQUENCE [LARGE SCALE GENOMIC DNA]</scope>
    <source>
        <strain evidence="9 10">IP06005</strain>
    </source>
</reference>
<keyword evidence="5 7" id="KW-1133">Transmembrane helix</keyword>
<dbReference type="Gene3D" id="1.20.1250.20">
    <property type="entry name" value="MFS general substrate transporter like domains"/>
    <property type="match status" value="1"/>
</dbReference>
<keyword evidence="3" id="KW-1003">Cell membrane</keyword>
<keyword evidence="4 7" id="KW-0812">Transmembrane</keyword>
<dbReference type="InterPro" id="IPR004740">
    <property type="entry name" value="Nuc_H_symport"/>
</dbReference>
<dbReference type="Pfam" id="PF03825">
    <property type="entry name" value="Nuc_H_symport"/>
    <property type="match status" value="1"/>
</dbReference>
<dbReference type="AlphaFoldDB" id="A0A0T9TJ41"/>
<evidence type="ECO:0000256" key="6">
    <source>
        <dbReference type="ARBA" id="ARBA00023136"/>
    </source>
</evidence>
<dbReference type="SUPFAM" id="SSF103473">
    <property type="entry name" value="MFS general substrate transporter"/>
    <property type="match status" value="1"/>
</dbReference>
<name>A0A0T9TJ41_YERAL</name>
<dbReference type="eggNOG" id="COG2211">
    <property type="taxonomic scope" value="Bacteria"/>
</dbReference>
<evidence type="ECO:0000256" key="1">
    <source>
        <dbReference type="ARBA" id="ARBA00004651"/>
    </source>
</evidence>
<proteinExistence type="predicted"/>
<keyword evidence="6 7" id="KW-0472">Membrane</keyword>
<feature type="transmembrane region" description="Helical" evidence="7">
    <location>
        <begin position="42"/>
        <end position="63"/>
    </location>
</feature>
<evidence type="ECO:0000259" key="8">
    <source>
        <dbReference type="PROSITE" id="PS50850"/>
    </source>
</evidence>
<dbReference type="PANTHER" id="PTHR23522">
    <property type="entry name" value="BLL5896 PROTEIN"/>
    <property type="match status" value="1"/>
</dbReference>
<accession>A0A0T9TJ41</accession>
<evidence type="ECO:0000256" key="3">
    <source>
        <dbReference type="ARBA" id="ARBA00022475"/>
    </source>
</evidence>
<dbReference type="GO" id="GO:0005886">
    <property type="term" value="C:plasma membrane"/>
    <property type="evidence" value="ECO:0007669"/>
    <property type="project" value="UniProtKB-SubCell"/>
</dbReference>
<evidence type="ECO:0000313" key="10">
    <source>
        <dbReference type="Proteomes" id="UP000041595"/>
    </source>
</evidence>
<protein>
    <submittedName>
        <fullName evidence="9">Xanthosine permease</fullName>
    </submittedName>
</protein>
<organism evidence="9 10">
    <name type="scientific">Yersinia aldovae</name>
    <dbReference type="NCBI Taxonomy" id="29483"/>
    <lineage>
        <taxon>Bacteria</taxon>
        <taxon>Pseudomonadati</taxon>
        <taxon>Pseudomonadota</taxon>
        <taxon>Gammaproteobacteria</taxon>
        <taxon>Enterobacterales</taxon>
        <taxon>Yersiniaceae</taxon>
        <taxon>Yersinia</taxon>
    </lineage>
</organism>
<dbReference type="PANTHER" id="PTHR23522:SF4">
    <property type="entry name" value="NUCLEOSIDE PERMEASE NUPG-RELATED"/>
    <property type="match status" value="1"/>
</dbReference>
<dbReference type="EMBL" id="CQEJ01000005">
    <property type="protein sequence ID" value="CNK84538.1"/>
    <property type="molecule type" value="Genomic_DNA"/>
</dbReference>
<sequence length="104" mass="11940">MVVYGCAFDFFNISDEIYVEKKVSPNIRGSVQGLFMTMVNDVGVYAGAIASGHIVDYFTVYSVKDWNSIWLSFSAYTLILLMIFVFVFQYKHDSTELENRQLSH</sequence>
<dbReference type="Proteomes" id="UP000041595">
    <property type="component" value="Unassembled WGS sequence"/>
</dbReference>
<gene>
    <name evidence="9" type="primary">xapB</name>
    <name evidence="9" type="ORF">ERS137965_01259</name>
</gene>
<evidence type="ECO:0000313" key="9">
    <source>
        <dbReference type="EMBL" id="CNK84538.1"/>
    </source>
</evidence>
<evidence type="ECO:0000256" key="4">
    <source>
        <dbReference type="ARBA" id="ARBA00022692"/>
    </source>
</evidence>
<dbReference type="InterPro" id="IPR020846">
    <property type="entry name" value="MFS_dom"/>
</dbReference>
<dbReference type="PROSITE" id="PS50850">
    <property type="entry name" value="MFS"/>
    <property type="match status" value="1"/>
</dbReference>
<evidence type="ECO:0000256" key="5">
    <source>
        <dbReference type="ARBA" id="ARBA00022989"/>
    </source>
</evidence>
<feature type="transmembrane region" description="Helical" evidence="7">
    <location>
        <begin position="69"/>
        <end position="90"/>
    </location>
</feature>
<evidence type="ECO:0000256" key="2">
    <source>
        <dbReference type="ARBA" id="ARBA00022448"/>
    </source>
</evidence>
<keyword evidence="2" id="KW-0813">Transport</keyword>
<comment type="subcellular location">
    <subcellularLocation>
        <location evidence="1">Cell membrane</location>
        <topology evidence="1">Multi-pass membrane protein</topology>
    </subcellularLocation>
</comment>
<dbReference type="GO" id="GO:0015213">
    <property type="term" value="F:uridine transmembrane transporter activity"/>
    <property type="evidence" value="ECO:0007669"/>
    <property type="project" value="TreeGrafter"/>
</dbReference>
<evidence type="ECO:0000256" key="7">
    <source>
        <dbReference type="SAM" id="Phobius"/>
    </source>
</evidence>
<dbReference type="InterPro" id="IPR036259">
    <property type="entry name" value="MFS_trans_sf"/>
</dbReference>